<proteinExistence type="predicted"/>
<dbReference type="EMBL" id="LR798244">
    <property type="protein sequence ID" value="CAB5216918.1"/>
    <property type="molecule type" value="Genomic_DNA"/>
</dbReference>
<sequence>MNETREERTARQAANRADELARERAAEIADHAKAVATLERAKRINAQLKGK</sequence>
<accession>A0A6J7WQ27</accession>
<evidence type="ECO:0000313" key="1">
    <source>
        <dbReference type="EMBL" id="CAB5216918.1"/>
    </source>
</evidence>
<protein>
    <submittedName>
        <fullName evidence="1">Uncharacterized protein</fullName>
    </submittedName>
</protein>
<name>A0A6J7WQ27_9CAUD</name>
<gene>
    <name evidence="1" type="ORF">UFOVP199_9</name>
</gene>
<reference evidence="1" key="1">
    <citation type="submission" date="2020-05" db="EMBL/GenBank/DDBJ databases">
        <authorList>
            <person name="Chiriac C."/>
            <person name="Salcher M."/>
            <person name="Ghai R."/>
            <person name="Kavagutti S V."/>
        </authorList>
    </citation>
    <scope>NUCLEOTIDE SEQUENCE</scope>
</reference>
<organism evidence="1">
    <name type="scientific">uncultured Caudovirales phage</name>
    <dbReference type="NCBI Taxonomy" id="2100421"/>
    <lineage>
        <taxon>Viruses</taxon>
        <taxon>Duplodnaviria</taxon>
        <taxon>Heunggongvirae</taxon>
        <taxon>Uroviricota</taxon>
        <taxon>Caudoviricetes</taxon>
        <taxon>Peduoviridae</taxon>
        <taxon>Maltschvirus</taxon>
        <taxon>Maltschvirus maltsch</taxon>
    </lineage>
</organism>